<evidence type="ECO:0000313" key="2">
    <source>
        <dbReference type="Proteomes" id="UP000503162"/>
    </source>
</evidence>
<dbReference type="RefSeq" id="WP_166225822.1">
    <property type="nucleotide sequence ID" value="NZ_CP049989.1"/>
</dbReference>
<dbReference type="AlphaFoldDB" id="A0A6G8IF36"/>
<dbReference type="Proteomes" id="UP000503162">
    <property type="component" value="Chromosome"/>
</dbReference>
<protein>
    <recommendedName>
        <fullName evidence="3">Type III secretion system chaperone</fullName>
    </recommendedName>
</protein>
<reference evidence="1 2" key="1">
    <citation type="submission" date="2020-03" db="EMBL/GenBank/DDBJ databases">
        <title>Hydrogenophaga sp. nov. isolated from cyanobacterial mat.</title>
        <authorList>
            <person name="Thorat V."/>
            <person name="Kirdat K."/>
            <person name="Tiwarekar B."/>
            <person name="Costa E.D."/>
            <person name="Yadav A."/>
        </authorList>
    </citation>
    <scope>NUCLEOTIDE SEQUENCE [LARGE SCALE GENOMIC DNA]</scope>
    <source>
        <strain evidence="1 2">BA0156</strain>
    </source>
</reference>
<name>A0A6G8IF36_9BURK</name>
<accession>A0A6G8IF36</accession>
<dbReference type="KEGG" id="hcz:G9Q37_05745"/>
<proteinExistence type="predicted"/>
<organism evidence="1 2">
    <name type="scientific">Hydrogenophaga crocea</name>
    <dbReference type="NCBI Taxonomy" id="2716225"/>
    <lineage>
        <taxon>Bacteria</taxon>
        <taxon>Pseudomonadati</taxon>
        <taxon>Pseudomonadota</taxon>
        <taxon>Betaproteobacteria</taxon>
        <taxon>Burkholderiales</taxon>
        <taxon>Comamonadaceae</taxon>
        <taxon>Hydrogenophaga</taxon>
    </lineage>
</organism>
<dbReference type="EMBL" id="CP049989">
    <property type="protein sequence ID" value="QIM51678.1"/>
    <property type="molecule type" value="Genomic_DNA"/>
</dbReference>
<gene>
    <name evidence="1" type="ORF">G9Q37_05745</name>
</gene>
<dbReference type="Gene3D" id="3.30.1460.10">
    <property type="match status" value="1"/>
</dbReference>
<evidence type="ECO:0000313" key="1">
    <source>
        <dbReference type="EMBL" id="QIM51678.1"/>
    </source>
</evidence>
<keyword evidence="2" id="KW-1185">Reference proteome</keyword>
<evidence type="ECO:0008006" key="3">
    <source>
        <dbReference type="Google" id="ProtNLM"/>
    </source>
</evidence>
<sequence>MDRFELGGWLQSLHDDAALAGAGVLAADSAAHLILVDDLWVLVSLDEEDQRLRIDVVLADPPESLTDATLHRELLRWHFERPYDLQHLQFALAADGTVVCHSDWPLEPDTPLDTLTEQLHDLVDAVQDAWCQVCAQGLLALAARPARSGSASIANNELS</sequence>